<comment type="subunit">
    <text evidence="7">The complex is composed of two ATP-binding proteins (PotA), two transmembrane proteins (PotB and PotC) and a solute-binding protein (PotD).</text>
</comment>
<dbReference type="InterPro" id="IPR005893">
    <property type="entry name" value="PotA-like"/>
</dbReference>
<dbReference type="InterPro" id="IPR013611">
    <property type="entry name" value="Transp-assoc_OB_typ2"/>
</dbReference>
<dbReference type="Proteomes" id="UP000197269">
    <property type="component" value="Unassembled WGS sequence"/>
</dbReference>
<evidence type="ECO:0000256" key="3">
    <source>
        <dbReference type="ARBA" id="ARBA00022741"/>
    </source>
</evidence>
<keyword evidence="1 7" id="KW-0813">Transport</keyword>
<dbReference type="EMBL" id="MXPU01000041">
    <property type="protein sequence ID" value="OWO89574.1"/>
    <property type="molecule type" value="Genomic_DNA"/>
</dbReference>
<evidence type="ECO:0000313" key="10">
    <source>
        <dbReference type="Proteomes" id="UP000197269"/>
    </source>
</evidence>
<dbReference type="GO" id="GO:0016887">
    <property type="term" value="F:ATP hydrolysis activity"/>
    <property type="evidence" value="ECO:0007669"/>
    <property type="project" value="InterPro"/>
</dbReference>
<dbReference type="AlphaFoldDB" id="A0A246DKR9"/>
<dbReference type="EC" id="7.6.2.11" evidence="7"/>
<dbReference type="GO" id="GO:0005524">
    <property type="term" value="F:ATP binding"/>
    <property type="evidence" value="ECO:0007669"/>
    <property type="project" value="UniProtKB-KW"/>
</dbReference>
<reference evidence="9 10" key="1">
    <citation type="submission" date="2017-03" db="EMBL/GenBank/DDBJ databases">
        <title>Genome of strain Rhizobium sp. CNPSo 668.</title>
        <authorList>
            <person name="Ribeiro R."/>
        </authorList>
    </citation>
    <scope>NUCLEOTIDE SEQUENCE [LARGE SCALE GENOMIC DNA]</scope>
    <source>
        <strain evidence="9 10">CNPSo 668</strain>
    </source>
</reference>
<keyword evidence="3 7" id="KW-0547">Nucleotide-binding</keyword>
<dbReference type="InterPro" id="IPR027417">
    <property type="entry name" value="P-loop_NTPase"/>
</dbReference>
<evidence type="ECO:0000256" key="4">
    <source>
        <dbReference type="ARBA" id="ARBA00022840"/>
    </source>
</evidence>
<dbReference type="InterPro" id="IPR003439">
    <property type="entry name" value="ABC_transporter-like_ATP-bd"/>
</dbReference>
<gene>
    <name evidence="7" type="primary">potA</name>
    <name evidence="9" type="ORF">B5E41_30215</name>
</gene>
<keyword evidence="4 7" id="KW-0067">ATP-binding</keyword>
<dbReference type="Pfam" id="PF00005">
    <property type="entry name" value="ABC_tran"/>
    <property type="match status" value="1"/>
</dbReference>
<dbReference type="GO" id="GO:0015697">
    <property type="term" value="P:quaternary ammonium group transport"/>
    <property type="evidence" value="ECO:0007669"/>
    <property type="project" value="UniProtKB-ARBA"/>
</dbReference>
<feature type="domain" description="ABC transporter" evidence="8">
    <location>
        <begin position="15"/>
        <end position="245"/>
    </location>
</feature>
<comment type="catalytic activity">
    <reaction evidence="7">
        <text>ATP + H2O + polyamine-[polyamine-binding protein]Side 1 = ADP + phosphate + polyamineSide 2 + [polyamine-binding protein]Side 1.</text>
        <dbReference type="EC" id="7.6.2.11"/>
    </reaction>
</comment>
<keyword evidence="5 7" id="KW-1278">Translocase</keyword>
<dbReference type="SMART" id="SM00382">
    <property type="entry name" value="AAA"/>
    <property type="match status" value="1"/>
</dbReference>
<dbReference type="PANTHER" id="PTHR42781:SF4">
    <property type="entry name" value="SPERMIDINE_PUTRESCINE IMPORT ATP-BINDING PROTEIN POTA"/>
    <property type="match status" value="1"/>
</dbReference>
<organism evidence="9 10">
    <name type="scientific">Rhizobium esperanzae</name>
    <dbReference type="NCBI Taxonomy" id="1967781"/>
    <lineage>
        <taxon>Bacteria</taxon>
        <taxon>Pseudomonadati</taxon>
        <taxon>Pseudomonadota</taxon>
        <taxon>Alphaproteobacteria</taxon>
        <taxon>Hyphomicrobiales</taxon>
        <taxon>Rhizobiaceae</taxon>
        <taxon>Rhizobium/Agrobacterium group</taxon>
        <taxon>Rhizobium</taxon>
    </lineage>
</organism>
<dbReference type="InterPro" id="IPR003593">
    <property type="entry name" value="AAA+_ATPase"/>
</dbReference>
<dbReference type="PANTHER" id="PTHR42781">
    <property type="entry name" value="SPERMIDINE/PUTRESCINE IMPORT ATP-BINDING PROTEIN POTA"/>
    <property type="match status" value="1"/>
</dbReference>
<dbReference type="Gene3D" id="3.40.50.300">
    <property type="entry name" value="P-loop containing nucleotide triphosphate hydrolases"/>
    <property type="match status" value="1"/>
</dbReference>
<comment type="similarity">
    <text evidence="7">Belongs to the ABC transporter superfamily. Spermidine/putrescine importer (TC 3.A.1.11.1) family.</text>
</comment>
<name>A0A246DKR9_9HYPH</name>
<dbReference type="Gene3D" id="2.40.50.100">
    <property type="match status" value="1"/>
</dbReference>
<evidence type="ECO:0000256" key="6">
    <source>
        <dbReference type="ARBA" id="ARBA00023136"/>
    </source>
</evidence>
<dbReference type="Pfam" id="PF08402">
    <property type="entry name" value="TOBE_2"/>
    <property type="match status" value="1"/>
</dbReference>
<dbReference type="GO" id="GO:0043190">
    <property type="term" value="C:ATP-binding cassette (ABC) transporter complex"/>
    <property type="evidence" value="ECO:0007669"/>
    <property type="project" value="InterPro"/>
</dbReference>
<dbReference type="FunFam" id="3.40.50.300:FF:000425">
    <property type="entry name" value="Probable ABC transporter, ATP-binding subunit"/>
    <property type="match status" value="1"/>
</dbReference>
<accession>A0A246DKR9</accession>
<dbReference type="PROSITE" id="PS50893">
    <property type="entry name" value="ABC_TRANSPORTER_2"/>
    <property type="match status" value="1"/>
</dbReference>
<dbReference type="InterPro" id="IPR008995">
    <property type="entry name" value="Mo/tungstate-bd_C_term_dom"/>
</dbReference>
<protein>
    <recommendedName>
        <fullName evidence="7">Spermidine/putrescine import ATP-binding protein PotA</fullName>
        <ecNumber evidence="7">7.6.2.11</ecNumber>
    </recommendedName>
</protein>
<evidence type="ECO:0000313" key="9">
    <source>
        <dbReference type="EMBL" id="OWO89574.1"/>
    </source>
</evidence>
<keyword evidence="6 7" id="KW-0472">Membrane</keyword>
<dbReference type="GO" id="GO:0015417">
    <property type="term" value="F:ABC-type polyamine transporter activity"/>
    <property type="evidence" value="ECO:0007669"/>
    <property type="project" value="UniProtKB-EC"/>
</dbReference>
<keyword evidence="2 7" id="KW-1003">Cell membrane</keyword>
<evidence type="ECO:0000256" key="1">
    <source>
        <dbReference type="ARBA" id="ARBA00022448"/>
    </source>
</evidence>
<evidence type="ECO:0000256" key="7">
    <source>
        <dbReference type="RuleBase" id="RU364083"/>
    </source>
</evidence>
<evidence type="ECO:0000256" key="2">
    <source>
        <dbReference type="ARBA" id="ARBA00022475"/>
    </source>
</evidence>
<dbReference type="SUPFAM" id="SSF52540">
    <property type="entry name" value="P-loop containing nucleoside triphosphate hydrolases"/>
    <property type="match status" value="1"/>
</dbReference>
<comment type="function">
    <text evidence="7">Part of the ABC transporter complex PotABCD involved in spermidine/putrescine import. Responsible for energy coupling to the transport system.</text>
</comment>
<dbReference type="SUPFAM" id="SSF50331">
    <property type="entry name" value="MOP-like"/>
    <property type="match status" value="1"/>
</dbReference>
<dbReference type="NCBIfam" id="TIGR01187">
    <property type="entry name" value="potA"/>
    <property type="match status" value="1"/>
</dbReference>
<dbReference type="InterPro" id="IPR050093">
    <property type="entry name" value="ABC_SmlMolc_Importer"/>
</dbReference>
<comment type="caution">
    <text evidence="9">The sequence shown here is derived from an EMBL/GenBank/DDBJ whole genome shotgun (WGS) entry which is preliminary data.</text>
</comment>
<proteinExistence type="inferred from homology"/>
<dbReference type="InterPro" id="IPR017871">
    <property type="entry name" value="ABC_transporter-like_CS"/>
</dbReference>
<sequence length="366" mass="39910">MQHVNDPGDDSVSAIEMKAVSKNYGLVTALHPIDLAVKKGEFLTLLGPSGSGKTTLLNMIAGAIEPTSGSIILAGRDITRLPPRDRGIGMVFQNYALMPHMTVYENVAYPLRVRRQPAGVIRSKVQDALERVGLRGFEDRKPRQLSGGQQQRVGIARCIVYSPAIIMMDEPLGALDKNLREQMQGEIKRLHDDIGATIIYVTHDQEEALNMSDRICLMNMGQISQLGTPDDLYFQPQNRFVAEFIGESNLIEGRVSGHGKMTIAGDQSIRVPSGVPLQATELLVMVRPEKVRICGPDEIVVEGCDVLMGKIASSSFIGGMTRVTVVTDNGMTITSKLVSARADKRPETGATVRVSWSSSDLVVLDR</sequence>
<dbReference type="PROSITE" id="PS00211">
    <property type="entry name" value="ABC_TRANSPORTER_1"/>
    <property type="match status" value="1"/>
</dbReference>
<evidence type="ECO:0000259" key="8">
    <source>
        <dbReference type="PROSITE" id="PS50893"/>
    </source>
</evidence>
<evidence type="ECO:0000256" key="5">
    <source>
        <dbReference type="ARBA" id="ARBA00022967"/>
    </source>
</evidence>